<accession>A0A6C0KZN2</accession>
<reference evidence="1" key="1">
    <citation type="journal article" date="2020" name="Nature">
        <title>Giant virus diversity and host interactions through global metagenomics.</title>
        <authorList>
            <person name="Schulz F."/>
            <person name="Roux S."/>
            <person name="Paez-Espino D."/>
            <person name="Jungbluth S."/>
            <person name="Walsh D.A."/>
            <person name="Denef V.J."/>
            <person name="McMahon K.D."/>
            <person name="Konstantinidis K.T."/>
            <person name="Eloe-Fadrosh E.A."/>
            <person name="Kyrpides N.C."/>
            <person name="Woyke T."/>
        </authorList>
    </citation>
    <scope>NUCLEOTIDE SEQUENCE</scope>
    <source>
        <strain evidence="1">GVMAG-S-ERX555907-94</strain>
    </source>
</reference>
<proteinExistence type="predicted"/>
<dbReference type="AlphaFoldDB" id="A0A6C0KZN2"/>
<protein>
    <submittedName>
        <fullName evidence="1">Uncharacterized protein</fullName>
    </submittedName>
</protein>
<dbReference type="EMBL" id="MN741029">
    <property type="protein sequence ID" value="QHU23442.1"/>
    <property type="molecule type" value="Genomic_DNA"/>
</dbReference>
<evidence type="ECO:0000313" key="1">
    <source>
        <dbReference type="EMBL" id="QHU23442.1"/>
    </source>
</evidence>
<organism evidence="1">
    <name type="scientific">viral metagenome</name>
    <dbReference type="NCBI Taxonomy" id="1070528"/>
    <lineage>
        <taxon>unclassified sequences</taxon>
        <taxon>metagenomes</taxon>
        <taxon>organismal metagenomes</taxon>
    </lineage>
</organism>
<sequence length="125" mass="14930">MNTTCSDDIWETAISHEWNHPCLRRKKKTWNSCEKEKVQGFLSIEKVKKYKEESSEIPKQFLKFIYEDEEYKRWCKGKNVKRGANAKNWKNEGKRSTDFLCPTLHYVDNVYITMSKRVSKKKKSG</sequence>
<name>A0A6C0KZN2_9ZZZZ</name>